<proteinExistence type="predicted"/>
<accession>A0A251SUS3</accession>
<reference evidence="1" key="3">
    <citation type="submission" date="2020-06" db="EMBL/GenBank/DDBJ databases">
        <title>Helianthus annuus Genome sequencing and assembly Release 2.</title>
        <authorList>
            <person name="Gouzy J."/>
            <person name="Langlade N."/>
            <person name="Munos S."/>
        </authorList>
    </citation>
    <scope>NUCLEOTIDE SEQUENCE</scope>
    <source>
        <tissue evidence="1">Leaves</tissue>
    </source>
</reference>
<dbReference type="EMBL" id="CM007902">
    <property type="protein sequence ID" value="OTG02293.1"/>
    <property type="molecule type" value="Genomic_DNA"/>
</dbReference>
<dbReference type="InParanoid" id="A0A251SUS3"/>
<reference evidence="1 3" key="1">
    <citation type="journal article" date="2017" name="Nature">
        <title>The sunflower genome provides insights into oil metabolism, flowering and Asterid evolution.</title>
        <authorList>
            <person name="Badouin H."/>
            <person name="Gouzy J."/>
            <person name="Grassa C.J."/>
            <person name="Murat F."/>
            <person name="Staton S.E."/>
            <person name="Cottret L."/>
            <person name="Lelandais-Briere C."/>
            <person name="Owens G.L."/>
            <person name="Carrere S."/>
            <person name="Mayjonade B."/>
            <person name="Legrand L."/>
            <person name="Gill N."/>
            <person name="Kane N.C."/>
            <person name="Bowers J.E."/>
            <person name="Hubner S."/>
            <person name="Bellec A."/>
            <person name="Berard A."/>
            <person name="Berges H."/>
            <person name="Blanchet N."/>
            <person name="Boniface M.C."/>
            <person name="Brunel D."/>
            <person name="Catrice O."/>
            <person name="Chaidir N."/>
            <person name="Claudel C."/>
            <person name="Donnadieu C."/>
            <person name="Faraut T."/>
            <person name="Fievet G."/>
            <person name="Helmstetter N."/>
            <person name="King M."/>
            <person name="Knapp S.J."/>
            <person name="Lai Z."/>
            <person name="Le Paslier M.C."/>
            <person name="Lippi Y."/>
            <person name="Lorenzon L."/>
            <person name="Mandel J.R."/>
            <person name="Marage G."/>
            <person name="Marchand G."/>
            <person name="Marquand E."/>
            <person name="Bret-Mestries E."/>
            <person name="Morien E."/>
            <person name="Nambeesan S."/>
            <person name="Nguyen T."/>
            <person name="Pegot-Espagnet P."/>
            <person name="Pouilly N."/>
            <person name="Raftis F."/>
            <person name="Sallet E."/>
            <person name="Schiex T."/>
            <person name="Thomas J."/>
            <person name="Vandecasteele C."/>
            <person name="Vares D."/>
            <person name="Vear F."/>
            <person name="Vautrin S."/>
            <person name="Crespi M."/>
            <person name="Mangin B."/>
            <person name="Burke J.M."/>
            <person name="Salse J."/>
            <person name="Munos S."/>
            <person name="Vincourt P."/>
            <person name="Rieseberg L.H."/>
            <person name="Langlade N.B."/>
        </authorList>
    </citation>
    <scope>NUCLEOTIDE SEQUENCE [LARGE SCALE GENOMIC DNA]</scope>
    <source>
        <strain evidence="3">cv. SF193</strain>
        <tissue evidence="1">Leaves</tissue>
    </source>
</reference>
<gene>
    <name evidence="2" type="ORF">HannXRQ_Chr13g0411381</name>
    <name evidence="1" type="ORF">HanXRQr2_Chr13g0597651</name>
</gene>
<protein>
    <submittedName>
        <fullName evidence="2">Uncharacterized protein</fullName>
    </submittedName>
</protein>
<sequence>MADENTATPRRDPSIIQLEIACLLNKILKDNVVQNAKPLNELVKRWSVWREPRCTTRCLFVVICLRCKIKGAGRCGFGLESAMALLAGKRMAKTGIFLDSYLLYYNLRFVCLM</sequence>
<evidence type="ECO:0000313" key="1">
    <source>
        <dbReference type="EMBL" id="KAF5774206.1"/>
    </source>
</evidence>
<reference evidence="2" key="2">
    <citation type="submission" date="2017-02" db="EMBL/GenBank/DDBJ databases">
        <title>Sunflower complete genome.</title>
        <authorList>
            <person name="Langlade N."/>
            <person name="Munos S."/>
        </authorList>
    </citation>
    <scope>NUCLEOTIDE SEQUENCE [LARGE SCALE GENOMIC DNA]</scope>
    <source>
        <tissue evidence="2">Leaves</tissue>
    </source>
</reference>
<dbReference type="EMBL" id="MNCJ02000328">
    <property type="protein sequence ID" value="KAF5774206.1"/>
    <property type="molecule type" value="Genomic_DNA"/>
</dbReference>
<evidence type="ECO:0000313" key="3">
    <source>
        <dbReference type="Proteomes" id="UP000215914"/>
    </source>
</evidence>
<dbReference type="Gramene" id="mRNA:HanXRQr2_Chr13g0597651">
    <property type="protein sequence ID" value="mRNA:HanXRQr2_Chr13g0597651"/>
    <property type="gene ID" value="HanXRQr2_Chr13g0597651"/>
</dbReference>
<dbReference type="Proteomes" id="UP000215914">
    <property type="component" value="Chromosome 13"/>
</dbReference>
<keyword evidence="3" id="KW-1185">Reference proteome</keyword>
<name>A0A251SUS3_HELAN</name>
<organism evidence="2 3">
    <name type="scientific">Helianthus annuus</name>
    <name type="common">Common sunflower</name>
    <dbReference type="NCBI Taxonomy" id="4232"/>
    <lineage>
        <taxon>Eukaryota</taxon>
        <taxon>Viridiplantae</taxon>
        <taxon>Streptophyta</taxon>
        <taxon>Embryophyta</taxon>
        <taxon>Tracheophyta</taxon>
        <taxon>Spermatophyta</taxon>
        <taxon>Magnoliopsida</taxon>
        <taxon>eudicotyledons</taxon>
        <taxon>Gunneridae</taxon>
        <taxon>Pentapetalae</taxon>
        <taxon>asterids</taxon>
        <taxon>campanulids</taxon>
        <taxon>Asterales</taxon>
        <taxon>Asteraceae</taxon>
        <taxon>Asteroideae</taxon>
        <taxon>Heliantheae alliance</taxon>
        <taxon>Heliantheae</taxon>
        <taxon>Helianthus</taxon>
    </lineage>
</organism>
<evidence type="ECO:0000313" key="2">
    <source>
        <dbReference type="EMBL" id="OTG02293.1"/>
    </source>
</evidence>
<dbReference type="AlphaFoldDB" id="A0A251SUS3"/>